<dbReference type="GO" id="GO:0005730">
    <property type="term" value="C:nucleolus"/>
    <property type="evidence" value="ECO:0007669"/>
    <property type="project" value="UniProtKB-SubCell"/>
</dbReference>
<evidence type="ECO:0000256" key="9">
    <source>
        <dbReference type="PIRNR" id="PIRNR010340"/>
    </source>
</evidence>
<sequence length="5439" mass="617062">MAWNWESIFKFLSCENIRVRYFASQIVCLLLNKTENERNQMESLLGVDRGSCYQSTALMELKKEELLYKEMITEKRREYLERYGDMEEMQVEPKEGMKSERYVEICGYILRCRDGERSASPPHPFVLTEVSRSNLQHLCLQMQHSAPILLQGVAGCGKTRLFQELAHQTNNDDYVQLYLDDQMDSKTLIGNYVCTDVPGEFVFQPGTLTQCITTGRWIIIEDIDKVPFDIVSTLLPIIEKGELSIPSRGIMLKVHPNFRLFGTSCHDCSVSNSPINSFLSNHWNIVDVANMTVEDIRTIIDERFGNLLDCIREKIVATYQVLSMADTSSSSNEAVIAILEELSHFSVSVTPTDLSVLKSELLRNGKPVTCRDVLKWCKRLSSQPSVTQIANGNLSEKTRKLILDDALDVFAGCLPEGRGRTILSHIIAAVWDLSSSVVDTYTSTAPPFDLEENVLKIGRVQMPLAKDGRRNRPFYKTKQALRLMQQICVCINSQEPMLLVGETGCGKTTVIQYIAELVGQELVVLNMNEQTQCSDLVGGFKPVDLRQLAIPLYNRCCELFNLLFTDNKHPTFKPSLKEAMDSKNYLRLANRLAHFVSFAAQKIEKAKKQSLAKNNMSVEKYDRWLSVLSGFLQSVQTFEKKVHQVEDSFAFSFVPGALVEAIEKGKWVLLDELNLAPGEVLQRLSGLLESVTSSLILSERGDVTPIKRHPNFRIFAAMNPATDVGKKSLAPSVRNRFSEFYVDELTDRADLELIVRSSLENCSMSDVSIAGKIVDFYLQARAKAETSLVDGGNRSPRYSLRTLCRALEFVNGAGNMKLSFRVALYEGLCMAFMTMLDLPSQAIMKKLIQDVVFFGGDVVSAYPSRNPGGTNSHKEEFVLVNKYWIRKGAFPCVDLSQPTKDSPPRFILTESVKHRLDDLCRAVLMEKCPVLLQGPTSSGKTSMITYLAALTGHKCVRINNHEYTDLQDYTGIYISAPNGQLVFHEGLLVEALRNGYWVILDELNLAPSEVLEALNRLLDDNRELYIPETNTIVRPHPQFMLFATQNPPGKYGGRKVLSRAFRNRFLEMHVEDLPPEELQIIIEKRSGVCTRFAKEMITVMQRLQIERQNSNVFAGKDGYITPRDLLRWGNRRPASSEELAYHGYMLLAERLRRDDERLRVKSVIEEVCKVKLDLNAFYLNDEIIDRMMDPSPSAFSRPNPSNQSAQLWNLRTLQSLQEQIHREYLQSETAIPSGLKSIAITGTLQKMFKLIGLCLHYNEPVLLVGGTGCGKTTAVQLVAQALHQHLVILNCHAHTETSDILGGQRPSRSHDADAVLFKQSVLQYIQMVGSQLTYPEDVSLASLEEARTWLLNESPSFIMSWLGPQLQARDEAMSDEERALVQAIREAFGRYQTIFTWQDGPLLSTMKHGDIFLLDEISLAEDAVLERMNSILESERQITVPEKGGDCIEVITAHEKFRILATMNPGGDFGKKELSAALRNRFTEIWVSPLNGLEDLRQIMKDRIQMKERGNVRFAEVADEIHQRMVECLLPFVDVILAFIDFYNQILNENTSSMQNRTEATCRDILSIIDFMKLAICHLDMSPYVAFVESINMILLDGLGIGTNMSSTMSTEYKQRCYSKILELIPASNQSEVDQFFQIKNQIQLDGSRFGVPPYSIAMSPSSSSSCDLSDYHFAAPTTASNLRRVMRALQLHKPILLEGSPGVGKTSLIMAIAQVIGQKIVRINLSEQTDMADLLGSDLPIPVEEQSLDESGNAVQFRWSDGVLLSGIKSGAWILLDELNLASQQVLEGLNSCLDHRATVYIPEIDKEFQCPPSFQIFACQNPLEEGGGRKGLPRSFINRFARVYVDTLKQDDMLLISKQLMMKKIEQYYGSDNPLLACESVWSMLEKMVTFVIRLDEVQNVGRAKNVNSFEFNLRDVFRWCDLMLANQSIAEFHPEVFLDMLFIQRMRDARQQQHVLDLFNEVFQTSFVPAQFPLVHLTDHSVKIGNALVHRINSSQSTLHQPLLRGSLRYLESLLFTVENKLPCLLVGESGSGKSYSLQALSSLLNVRLHEYNMNTTTDATEILGCFEQVEVSRHYSRLLGELVEILEKFLWRALISNCSVANPAQDFSNKRLRVNSIGDTRYSIDQSESEGIAEGHKRSREVTPRIGAMLPSELQVMALVDGGSDNGVDIDSVLNRCEETLSKLFASCEEDYVDEMKNLLKPANEVLLAIQAIKRASKHVAFEWIDGSLIEAIVRGHWVVFDNVNFCNASVLDRLNSLLENNGFLLINECGLVDGKERIIYPHNNFRIFFVMNPSFGEISRAMRNRCVELYFSTPSTLSVQNIPALWDAFDLVNSKKVNDLLLVVVLLLPVYADLVRVVALSMVKLNARYLSRFATLAIEQLERGKTPRESLEVAATNTFPLASVKEYLGSEEFEKRIANYHRIGSFCAKHGIESRFFLDDWKTSLANLCNEASDLQMIREAFLLHILIRLEAHSQLSSETLNEWMQLIEEGLEDEQRQLLKPLQFFLKRAPQETSLILNVVCVYLVFMRSQPNLNQIEVFLSPAVCDAATAETAGKILSMVKEALYIVRSSPFYQQFKAAQSTVRSFVEQTPTSLPVAHIPLFSNNFDESMLCTATELMDHLPLFISLQDPLLVRLRKRVINQGLLARSEEYRSVLAELDTAISRMNRYIYLVPLITLLSHLTKNAVEVSRGQALSLQVLGEKSVLEISLLVSKQILDMSQIPNASVVASGLLFSPLTQIAMALIQSTISCDELVYYIQYLAAYLHLLHSTRYDQVSQTFNMQLVAFLQIFSSLVAHTHSFLSSQTESAFHASVQNILSDLHICSNIAMDNKLWNLVGRPLMEFSSEAFASFLEILGECASNHFVYQEALLPQSLHASLHQSIVLLTPDERRSLVDAMATLLWMSHTQQSGEGVVTLAQIKEVIEKSLRNSLERLQNTVNVVDTSFNGSVEMEDASTSVVFTQKSAFDLYGTLFHNVVLLNESFKHQASTLSLLLGEFTHSQLEKRYEEELANFVVSPEQLLALRQVSWISTRSESHEELRKQLPAYQLSYLRYYLENYWNDCTIGYSMMQERSDSLDVEALREQFVGSGLMLTPYTAVNVSGAIAPLWNVRGFSVKNSRDRIEQLGVFEKLLSAFFEELPKLGKTDELQQEQTILSRLVRLLLDAERDYSAEEVEQILKGQLEQATDVSSMRYESLCLAVIPNVLRLLSLCSGNPFVNTIVVSVCWILLGLLLFNLLLPSSIVDPLLKDFIEGDIVRFMSANLADLAFILQFQSLQLHGSIASSGPNIAAEQESLFVSLLKRNQITLDRLQQGEFKRVCSNSFDQLYSTLYSFGASILSISRVRHLTESLLGHLESCIQREVVKTSDGSTLRGVWDLIQNSMDRLMESPFTVRGDSTATSTSDIATLLKEEQTFHSNNLSFKQSLLRSYLGYRDIVEPIVCSVTQIQHGMRLLATLAKAVPEQSNLSLGNQSLSYLFLSHFAQFPLRIVSVEYQKIGDELVSVMNNELLRETQNKSVIFRSLLTQLLLYNMTVLKRTTTDSAIVEFISHFTDLYNEQKEKEAEERAKAEKAVEFRVRNLNIDNIKGNEEIVEAAFRQQFPDYQLLFDEEAQAKAAAQSVDVEAELQELNRGIRGTGESKEIEENGGIFSSDWKINLDDVGYVCEIVEYLVSAANSREELAYPVREQILFLNSRILLSFEKEIRSLVLTDYEKASSLLTLLELKLGKDVTRGRDLSNLLHPARAYSFHNHSNISEAEYCVNILLPLKRRVFELLKLYPTHVVLQYILRLIDQLFALPIVTPLTVLLSGVEVLSRRVHDWEVSAASMVSLAEHVKQLSGLIIRWRKLELESWGSFLDEEEEKASLKSREYFCQLYSMLLPQNRLNDSIVRSDSMEVVNEFHRICAEIGIRPQDLWPLMASNCRIRSLSGIKQDENDSEERVAVKSGQILSKEVCEYTHSLIDILDSYLRGSQLLEFSSRLHLLSLLSRFMRLQLSQTQLENSMLETNMNILYHTTRLYSVFLPAVKEEITQIKTPIEKQLKDQVKLGKWDDQSYFSLHETVGRIHRQLFKLIYSYRDSNNIKVSVVLDRFLEGELESRDRDEPSLNDKSAKKQQKEEAEKEPIAVKRLASKDLNWDVDPSKFESLTASLSQLEQSLHLEELSSLEKMPVVSHRFAQILNSSSMEYILGEQVPGQSLDELAVTIITTAMELRHETKFVIRKHKEFSHLLSHLKENGFSALRATVPVYQQQYDAVMRLSIPEMRPIPSILKELVPLSGALQQNLALFASSWSKGDQYYYKDYLLLTSLRMQVSREVTDQVTPAEVRRCIGYTENLMLNLIQEREVLLSLSSKLVSLFGTLKHVRCLGNNFQNLNEDAIVVCPAVSDVAGELETLYSSNIEILDELLFFAQQIGSDVKLPDSFVEICSETRKSLQLELEKLTVRDSSLGYQLYCITNSSLYLHAFQVLGENIQRLREAIGAMTDVISIDKLYSAAQHWEATLQRAKNGVAMIEQNAIVVPRASLESGVSAEMEPILTSRNGLVARLLRVVQGLKKLCDKNQNGEEPIGYQGMHEALLHSWSILSLGAIESEFNELIRRVIGSSPASLVSGMFLLKDIVPMMQQLLVSVFDVLLRGVLLNKAMGKLEYVLLKLFKEILKKGFCLPPKQKEEKKQQEEGEEGEAEGTGMGEGEGEKDVTDQLDSKEQLDGLKNEKREEKEEEGEDKDKEAENTGMDVEDDFDGNMEDVKKEEDEGEEDEEEEEEEDERDREMGELDDEDQEVLDEKLWNESEEEEEPNEDEKIEQDAKQQNEKNTDEMMTKEDEDENEKKDNDNENEKDQEKKENTQEEEMEEMEENDDINDLNEQEYEDDHHMNPKEEEEEEEEDMLPDDMEIEDSGEDENPNPDEMENEIPPEEEEDAEANENQEEEEEEINEEAESIDMQGIGEEEEEEEEEEENENEEEAQNGENENPEIDDNQPEEAAEKEETPEKKPNSMATEGIADEAGQDNVLGEESQKKSGQEEEEKKEEMEEEDEEEKKETQRNGELKEGVGNTKEEEEEEEKKEEEDDENEVNPYKNPEKTQKKWEEEYQRLQMIPQKEKEDENEEGLQQNDPNNQQQQEEQEQEKKNLGAEVKQEQSGQDVLAPSLQDVDFKPLTEESNRIEMEVEEEENGEEEEEKEPDEGLQYEKEMNDAMGENAPEFPEDEEALKEAEERKQREEAAAFASDLLDKVTKEGAGKSVDALGASRSRRRRGKAPLRRRGQLSQHERERAAGERRAGSDGSLAIDRHLEGVRGVDDRPVESSQRAAAPADGADKGEQTDRRFQDGEADQHAESDSVHRVELSKRQNLAASEQAEPARVPNHAGDRQFGEYEGEQRRRSEFQDAGADRQRAVAAGSRSDRRDVLRRQRAVHPSARHAVHRAVGRLCAGALFVRTENHEF</sequence>
<dbReference type="EMBL" id="FN668650">
    <property type="protein sequence ID" value="CBK22750.2"/>
    <property type="molecule type" value="Genomic_DNA"/>
</dbReference>
<feature type="compositionally biased region" description="Basic and acidic residues" evidence="10">
    <location>
        <begin position="5124"/>
        <end position="5135"/>
    </location>
</feature>
<proteinExistence type="inferred from homology"/>
<comment type="function">
    <text evidence="9">Nuclear chaperone required for maturation and nuclear export of pre-60S ribosome subunits.</text>
</comment>
<comment type="similarity">
    <text evidence="3 9">Belongs to the midasin family.</text>
</comment>
<dbReference type="Pfam" id="PF07728">
    <property type="entry name" value="AAA_5"/>
    <property type="match status" value="8"/>
</dbReference>
<organism evidence="12">
    <name type="scientific">Blastocystis hominis</name>
    <dbReference type="NCBI Taxonomy" id="12968"/>
    <lineage>
        <taxon>Eukaryota</taxon>
        <taxon>Sar</taxon>
        <taxon>Stramenopiles</taxon>
        <taxon>Bigyra</taxon>
        <taxon>Opalozoa</taxon>
        <taxon>Opalinata</taxon>
        <taxon>Blastocystidae</taxon>
        <taxon>Blastocystis</taxon>
    </lineage>
</organism>
<feature type="domain" description="AAA+ ATPase" evidence="11">
    <location>
        <begin position="1257"/>
        <end position="1493"/>
    </location>
</feature>
<dbReference type="GeneID" id="24919966"/>
<dbReference type="Gene3D" id="3.40.50.300">
    <property type="entry name" value="P-loop containing nucleotide triphosphate hydrolases"/>
    <property type="match status" value="7"/>
</dbReference>
<accession>D8M327</accession>
<feature type="compositionally biased region" description="Basic and acidic residues" evidence="10">
    <location>
        <begin position="5150"/>
        <end position="5164"/>
    </location>
</feature>
<dbReference type="InParanoid" id="D8M327"/>
<feature type="compositionally biased region" description="Basic and acidic residues" evidence="10">
    <location>
        <begin position="5077"/>
        <end position="5090"/>
    </location>
</feature>
<dbReference type="GO" id="GO:0005654">
    <property type="term" value="C:nucleoplasm"/>
    <property type="evidence" value="ECO:0007669"/>
    <property type="project" value="UniProtKB-SubCell"/>
</dbReference>
<feature type="compositionally biased region" description="Acidic residues" evidence="10">
    <location>
        <begin position="4752"/>
        <end position="4781"/>
    </location>
</feature>
<feature type="compositionally biased region" description="Acidic residues" evidence="10">
    <location>
        <begin position="4877"/>
        <end position="4938"/>
    </location>
</feature>
<dbReference type="InterPro" id="IPR012099">
    <property type="entry name" value="Midasin"/>
</dbReference>
<feature type="compositionally biased region" description="Basic and acidic residues" evidence="10">
    <location>
        <begin position="5312"/>
        <end position="5344"/>
    </location>
</feature>
<feature type="compositionally biased region" description="Basic residues" evidence="10">
    <location>
        <begin position="5247"/>
        <end position="5261"/>
    </location>
</feature>
<dbReference type="GO" id="GO:0005524">
    <property type="term" value="F:ATP binding"/>
    <property type="evidence" value="ECO:0007669"/>
    <property type="project" value="UniProtKB-KW"/>
</dbReference>
<feature type="compositionally biased region" description="Acidic residues" evidence="10">
    <location>
        <begin position="5055"/>
        <end position="5071"/>
    </location>
</feature>
<dbReference type="Pfam" id="PF17867">
    <property type="entry name" value="AAA_lid_7"/>
    <property type="match status" value="3"/>
</dbReference>
<dbReference type="InterPro" id="IPR011704">
    <property type="entry name" value="ATPase_dyneun-rel_AAA"/>
</dbReference>
<dbReference type="SUPFAM" id="SSF52540">
    <property type="entry name" value="P-loop containing nucleoside triphosphate hydrolases"/>
    <property type="match status" value="6"/>
</dbReference>
<dbReference type="GO" id="GO:0016887">
    <property type="term" value="F:ATP hydrolysis activity"/>
    <property type="evidence" value="ECO:0007669"/>
    <property type="project" value="InterPro"/>
</dbReference>
<feature type="compositionally biased region" description="Basic and acidic residues" evidence="10">
    <location>
        <begin position="4667"/>
        <end position="4676"/>
    </location>
</feature>
<dbReference type="FunFam" id="3.40.50.300:FF:000582">
    <property type="entry name" value="Midasin"/>
    <property type="match status" value="1"/>
</dbReference>
<evidence type="ECO:0000256" key="8">
    <source>
        <dbReference type="ARBA" id="ARBA00023242"/>
    </source>
</evidence>
<feature type="compositionally biased region" description="Acidic residues" evidence="10">
    <location>
        <begin position="4789"/>
        <end position="4802"/>
    </location>
</feature>
<dbReference type="RefSeq" id="XP_012896798.1">
    <property type="nucleotide sequence ID" value="XM_013041344.1"/>
</dbReference>
<dbReference type="PANTHER" id="PTHR48103">
    <property type="entry name" value="MIDASIN-RELATED"/>
    <property type="match status" value="1"/>
</dbReference>
<feature type="compositionally biased region" description="Acidic residues" evidence="10">
    <location>
        <begin position="4846"/>
        <end position="4868"/>
    </location>
</feature>
<evidence type="ECO:0000256" key="1">
    <source>
        <dbReference type="ARBA" id="ARBA00004604"/>
    </source>
</evidence>
<feature type="compositionally biased region" description="Basic and acidic residues" evidence="10">
    <location>
        <begin position="5363"/>
        <end position="5390"/>
    </location>
</feature>
<feature type="compositionally biased region" description="Basic and acidic residues" evidence="10">
    <location>
        <begin position="4692"/>
        <end position="4717"/>
    </location>
</feature>
<dbReference type="SMART" id="SM00382">
    <property type="entry name" value="AAA"/>
    <property type="match status" value="6"/>
</dbReference>
<evidence type="ECO:0000256" key="6">
    <source>
        <dbReference type="ARBA" id="ARBA00022840"/>
    </source>
</evidence>
<feature type="compositionally biased region" description="Basic and acidic residues" evidence="10">
    <location>
        <begin position="5037"/>
        <end position="5048"/>
    </location>
</feature>
<evidence type="ECO:0000256" key="2">
    <source>
        <dbReference type="ARBA" id="ARBA00004642"/>
    </source>
</evidence>
<feature type="compositionally biased region" description="Basic and acidic residues" evidence="10">
    <location>
        <begin position="5285"/>
        <end position="5300"/>
    </location>
</feature>
<gene>
    <name evidence="12" type="ORF">GSBLH_T00002826001</name>
</gene>
<keyword evidence="7 9" id="KW-0143">Chaperone</keyword>
<feature type="domain" description="AAA+ ATPase" evidence="11">
    <location>
        <begin position="926"/>
        <end position="1075"/>
    </location>
</feature>
<evidence type="ECO:0000256" key="5">
    <source>
        <dbReference type="ARBA" id="ARBA00022741"/>
    </source>
</evidence>
<evidence type="ECO:0000256" key="4">
    <source>
        <dbReference type="ARBA" id="ARBA00017143"/>
    </source>
</evidence>
<feature type="compositionally biased region" description="Acidic residues" evidence="10">
    <location>
        <begin position="4945"/>
        <end position="4983"/>
    </location>
</feature>
<comment type="subcellular location">
    <subcellularLocation>
        <location evidence="1">Nucleus</location>
        <location evidence="1">Nucleolus</location>
    </subcellularLocation>
    <subcellularLocation>
        <location evidence="2">Nucleus</location>
        <location evidence="2">Nucleoplasm</location>
    </subcellularLocation>
</comment>
<dbReference type="InterPro" id="IPR027417">
    <property type="entry name" value="P-loop_NTPase"/>
</dbReference>
<feature type="compositionally biased region" description="Basic and acidic residues" evidence="10">
    <location>
        <begin position="5265"/>
        <end position="5278"/>
    </location>
</feature>
<dbReference type="FunFam" id="3.40.50.300:FF:001368">
    <property type="entry name" value="Midasin"/>
    <property type="match status" value="1"/>
</dbReference>
<feature type="domain" description="AAA+ ATPase" evidence="11">
    <location>
        <begin position="2023"/>
        <end position="2320"/>
    </location>
</feature>
<feature type="region of interest" description="Disordered" evidence="10">
    <location>
        <begin position="4101"/>
        <end position="4127"/>
    </location>
</feature>
<evidence type="ECO:0000256" key="3">
    <source>
        <dbReference type="ARBA" id="ARBA00007188"/>
    </source>
</evidence>
<feature type="compositionally biased region" description="Acidic residues" evidence="10">
    <location>
        <begin position="5021"/>
        <end position="5036"/>
    </location>
</feature>
<evidence type="ECO:0000313" key="13">
    <source>
        <dbReference type="Proteomes" id="UP000008312"/>
    </source>
</evidence>
<feature type="domain" description="AAA+ ATPase" evidence="11">
    <location>
        <begin position="493"/>
        <end position="743"/>
    </location>
</feature>
<dbReference type="OMA" id="HLWKETR"/>
<feature type="compositionally biased region" description="Basic and acidic residues" evidence="10">
    <location>
        <begin position="4803"/>
        <end position="4845"/>
    </location>
</feature>
<feature type="compositionally biased region" description="Basic and acidic residues" evidence="10">
    <location>
        <begin position="5227"/>
        <end position="5236"/>
    </location>
</feature>
<dbReference type="InterPro" id="IPR041190">
    <property type="entry name" value="Midasin_AAA_lid_5"/>
</dbReference>
<name>D8M327_BLAHO</name>
<keyword evidence="8 9" id="KW-0539">Nucleus</keyword>
<dbReference type="InterPro" id="IPR040848">
    <property type="entry name" value="AAA_lid_7"/>
</dbReference>
<dbReference type="FunFam" id="3.40.50.300:FF:001384">
    <property type="entry name" value="Midasin"/>
    <property type="match status" value="1"/>
</dbReference>
<feature type="compositionally biased region" description="Low complexity" evidence="10">
    <location>
        <begin position="5109"/>
        <end position="5119"/>
    </location>
</feature>
<feature type="compositionally biased region" description="Acidic residues" evidence="10">
    <location>
        <begin position="5165"/>
        <end position="5184"/>
    </location>
</feature>
<keyword evidence="5 9" id="KW-0547">Nucleotide-binding</keyword>
<dbReference type="GO" id="GO:0030687">
    <property type="term" value="C:preribosome, large subunit precursor"/>
    <property type="evidence" value="ECO:0007669"/>
    <property type="project" value="TreeGrafter"/>
</dbReference>
<feature type="region of interest" description="Disordered" evidence="10">
    <location>
        <begin position="4667"/>
        <end position="5403"/>
    </location>
</feature>
<evidence type="ECO:0000256" key="7">
    <source>
        <dbReference type="ARBA" id="ARBA00023186"/>
    </source>
</evidence>
<dbReference type="InterPro" id="IPR003593">
    <property type="entry name" value="AAA+_ATPase"/>
</dbReference>
<dbReference type="GO" id="GO:0000055">
    <property type="term" value="P:ribosomal large subunit export from nucleus"/>
    <property type="evidence" value="ECO:0007669"/>
    <property type="project" value="TreeGrafter"/>
</dbReference>
<feature type="compositionally biased region" description="Basic and acidic residues" evidence="10">
    <location>
        <begin position="5208"/>
        <end position="5220"/>
    </location>
</feature>
<feature type="domain" description="AAA+ ATPase" evidence="11">
    <location>
        <begin position="1692"/>
        <end position="1868"/>
    </location>
</feature>
<feature type="domain" description="AAA+ ATPase" evidence="11">
    <location>
        <begin position="144"/>
        <end position="257"/>
    </location>
</feature>
<dbReference type="PIRSF" id="PIRSF010340">
    <property type="entry name" value="Midasin"/>
    <property type="match status" value="1"/>
</dbReference>
<dbReference type="GO" id="GO:0000027">
    <property type="term" value="P:ribosomal large subunit assembly"/>
    <property type="evidence" value="ECO:0007669"/>
    <property type="project" value="InterPro"/>
</dbReference>
<dbReference type="FunFam" id="3.40.50.300:FF:000142">
    <property type="entry name" value="Midasin"/>
    <property type="match status" value="1"/>
</dbReference>
<evidence type="ECO:0000313" key="12">
    <source>
        <dbReference type="EMBL" id="CBK22750.2"/>
    </source>
</evidence>
<dbReference type="Proteomes" id="UP000008312">
    <property type="component" value="Unassembled WGS sequence"/>
</dbReference>
<reference evidence="12" key="1">
    <citation type="submission" date="2010-02" db="EMBL/GenBank/DDBJ databases">
        <title>Sequencing and annotation of the Blastocystis hominis genome.</title>
        <authorList>
            <person name="Wincker P."/>
        </authorList>
    </citation>
    <scope>NUCLEOTIDE SEQUENCE</scope>
    <source>
        <strain evidence="12">Singapore isolate B</strain>
    </source>
</reference>
<protein>
    <recommendedName>
        <fullName evidence="4 9">Midasin</fullName>
    </recommendedName>
</protein>
<keyword evidence="6 9" id="KW-0067">ATP-binding</keyword>
<dbReference type="PANTHER" id="PTHR48103:SF2">
    <property type="entry name" value="MIDASIN"/>
    <property type="match status" value="1"/>
</dbReference>
<dbReference type="OrthoDB" id="5186at2759"/>
<evidence type="ECO:0000259" key="11">
    <source>
        <dbReference type="SMART" id="SM00382"/>
    </source>
</evidence>
<keyword evidence="13" id="KW-1185">Reference proteome</keyword>
<dbReference type="Pfam" id="PF17865">
    <property type="entry name" value="AAA_lid_5"/>
    <property type="match status" value="1"/>
</dbReference>
<evidence type="ECO:0000256" key="10">
    <source>
        <dbReference type="SAM" id="MobiDB-lite"/>
    </source>
</evidence>
<feature type="compositionally biased region" description="Acidic residues" evidence="10">
    <location>
        <begin position="4735"/>
        <end position="4744"/>
    </location>
</feature>